<comment type="caution">
    <text evidence="7">The sequence shown here is derived from an EMBL/GenBank/DDBJ whole genome shotgun (WGS) entry which is preliminary data.</text>
</comment>
<keyword evidence="8" id="KW-1185">Reference proteome</keyword>
<sequence length="340" mass="35839">MSEPAPGRPNPEKVLQFSFAYAPPLMIEAAVKLKVFDALVAGPKTIEQLASETGASDRGLRILLNGLVGLGLLTSSPTGYALTPEADTFLVSGRPSYLGGFFRHTSTQLIPKWLQLTDIVRTGKPAIAVNAEGQGAAFFEQFVEDIFPLSRPAASGLADHLGLPATTKPVSVLDLAAGSGVWGISLAEKSPHVRVTAVDWPDVLHVTERVAKRQGVADRLTYVAGDLSVADFGTGHHVATLGHILHSEGADRSRALLKKTFAALAPGGTIAIAEWLVDDTRTGPPPGLIFAVNMLVNTDAGDTFSFGEIAKWLTEVGFVNPRVVESLPCPSPLVLATKPG</sequence>
<feature type="active site" description="Proton acceptor" evidence="4">
    <location>
        <position position="246"/>
    </location>
</feature>
<keyword evidence="2 7" id="KW-0808">Transferase</keyword>
<evidence type="ECO:0000313" key="7">
    <source>
        <dbReference type="EMBL" id="OWK34607.1"/>
    </source>
</evidence>
<accession>A0A225DER5</accession>
<organism evidence="7 8">
    <name type="scientific">Fimbriiglobus ruber</name>
    <dbReference type="NCBI Taxonomy" id="1908690"/>
    <lineage>
        <taxon>Bacteria</taxon>
        <taxon>Pseudomonadati</taxon>
        <taxon>Planctomycetota</taxon>
        <taxon>Planctomycetia</taxon>
        <taxon>Gemmatales</taxon>
        <taxon>Gemmataceae</taxon>
        <taxon>Fimbriiglobus</taxon>
    </lineage>
</organism>
<dbReference type="RefSeq" id="WP_088260859.1">
    <property type="nucleotide sequence ID" value="NZ_NIDE01000020.1"/>
</dbReference>
<gene>
    <name evidence="7" type="ORF">FRUB_10578</name>
</gene>
<feature type="domain" description="O-methyltransferase C-terminal" evidence="5">
    <location>
        <begin position="171"/>
        <end position="318"/>
    </location>
</feature>
<dbReference type="InterPro" id="IPR001077">
    <property type="entry name" value="COMT_C"/>
</dbReference>
<dbReference type="OrthoDB" id="9766840at2"/>
<evidence type="ECO:0000259" key="6">
    <source>
        <dbReference type="Pfam" id="PF08100"/>
    </source>
</evidence>
<evidence type="ECO:0000256" key="3">
    <source>
        <dbReference type="ARBA" id="ARBA00022691"/>
    </source>
</evidence>
<evidence type="ECO:0000256" key="2">
    <source>
        <dbReference type="ARBA" id="ARBA00022679"/>
    </source>
</evidence>
<evidence type="ECO:0000259" key="5">
    <source>
        <dbReference type="Pfam" id="PF00891"/>
    </source>
</evidence>
<dbReference type="Gene3D" id="1.10.10.10">
    <property type="entry name" value="Winged helix-like DNA-binding domain superfamily/Winged helix DNA-binding domain"/>
    <property type="match status" value="1"/>
</dbReference>
<dbReference type="PANTHER" id="PTHR11746">
    <property type="entry name" value="O-METHYLTRANSFERASE"/>
    <property type="match status" value="1"/>
</dbReference>
<proteinExistence type="predicted"/>
<keyword evidence="3" id="KW-0949">S-adenosyl-L-methionine</keyword>
<dbReference type="InterPro" id="IPR036390">
    <property type="entry name" value="WH_DNA-bd_sf"/>
</dbReference>
<evidence type="ECO:0000256" key="1">
    <source>
        <dbReference type="ARBA" id="ARBA00022603"/>
    </source>
</evidence>
<dbReference type="SUPFAM" id="SSF53335">
    <property type="entry name" value="S-adenosyl-L-methionine-dependent methyltransferases"/>
    <property type="match status" value="1"/>
</dbReference>
<dbReference type="GO" id="GO:0032259">
    <property type="term" value="P:methylation"/>
    <property type="evidence" value="ECO:0007669"/>
    <property type="project" value="UniProtKB-KW"/>
</dbReference>
<dbReference type="GO" id="GO:0046983">
    <property type="term" value="F:protein dimerization activity"/>
    <property type="evidence" value="ECO:0007669"/>
    <property type="project" value="InterPro"/>
</dbReference>
<protein>
    <submittedName>
        <fullName evidence="7">O-methyltransferase, family 2</fullName>
    </submittedName>
</protein>
<dbReference type="InterPro" id="IPR029063">
    <property type="entry name" value="SAM-dependent_MTases_sf"/>
</dbReference>
<dbReference type="Gene3D" id="3.40.50.150">
    <property type="entry name" value="Vaccinia Virus protein VP39"/>
    <property type="match status" value="1"/>
</dbReference>
<name>A0A225DER5_9BACT</name>
<dbReference type="EMBL" id="NIDE01000020">
    <property type="protein sequence ID" value="OWK34607.1"/>
    <property type="molecule type" value="Genomic_DNA"/>
</dbReference>
<reference evidence="8" key="1">
    <citation type="submission" date="2017-06" db="EMBL/GenBank/DDBJ databases">
        <title>Genome analysis of Fimbriiglobus ruber SP5, the first member of the order Planctomycetales with confirmed chitinolytic capability.</title>
        <authorList>
            <person name="Ravin N.V."/>
            <person name="Rakitin A.L."/>
            <person name="Ivanova A.A."/>
            <person name="Beletsky A.V."/>
            <person name="Kulichevskaya I.S."/>
            <person name="Mardanov A.V."/>
            <person name="Dedysh S.N."/>
        </authorList>
    </citation>
    <scope>NUCLEOTIDE SEQUENCE [LARGE SCALE GENOMIC DNA]</scope>
    <source>
        <strain evidence="8">SP5</strain>
    </source>
</reference>
<dbReference type="AlphaFoldDB" id="A0A225DER5"/>
<feature type="domain" description="O-methyltransferase dimerisation" evidence="6">
    <location>
        <begin position="16"/>
        <end position="92"/>
    </location>
</feature>
<dbReference type="GO" id="GO:0008171">
    <property type="term" value="F:O-methyltransferase activity"/>
    <property type="evidence" value="ECO:0007669"/>
    <property type="project" value="InterPro"/>
</dbReference>
<dbReference type="InterPro" id="IPR012967">
    <property type="entry name" value="COMT_dimerisation"/>
</dbReference>
<evidence type="ECO:0000256" key="4">
    <source>
        <dbReference type="PIRSR" id="PIRSR005739-1"/>
    </source>
</evidence>
<dbReference type="Pfam" id="PF08100">
    <property type="entry name" value="Dimerisation"/>
    <property type="match status" value="1"/>
</dbReference>
<dbReference type="InterPro" id="IPR036388">
    <property type="entry name" value="WH-like_DNA-bd_sf"/>
</dbReference>
<dbReference type="Proteomes" id="UP000214646">
    <property type="component" value="Unassembled WGS sequence"/>
</dbReference>
<dbReference type="CDD" id="cd02440">
    <property type="entry name" value="AdoMet_MTases"/>
    <property type="match status" value="1"/>
</dbReference>
<dbReference type="PIRSF" id="PIRSF005739">
    <property type="entry name" value="O-mtase"/>
    <property type="match status" value="1"/>
</dbReference>
<dbReference type="InterPro" id="IPR016461">
    <property type="entry name" value="COMT-like"/>
</dbReference>
<evidence type="ECO:0000313" key="8">
    <source>
        <dbReference type="Proteomes" id="UP000214646"/>
    </source>
</evidence>
<keyword evidence="1 7" id="KW-0489">Methyltransferase</keyword>
<dbReference type="PROSITE" id="PS51683">
    <property type="entry name" value="SAM_OMT_II"/>
    <property type="match status" value="1"/>
</dbReference>
<dbReference type="Pfam" id="PF00891">
    <property type="entry name" value="Methyltransf_2"/>
    <property type="match status" value="1"/>
</dbReference>
<dbReference type="SUPFAM" id="SSF46785">
    <property type="entry name" value="Winged helix' DNA-binding domain"/>
    <property type="match status" value="1"/>
</dbReference>